<organism evidence="2 3">
    <name type="scientific">Pontibacillus chungwhensis</name>
    <dbReference type="NCBI Taxonomy" id="265426"/>
    <lineage>
        <taxon>Bacteria</taxon>
        <taxon>Bacillati</taxon>
        <taxon>Bacillota</taxon>
        <taxon>Bacilli</taxon>
        <taxon>Bacillales</taxon>
        <taxon>Bacillaceae</taxon>
        <taxon>Pontibacillus</taxon>
    </lineage>
</organism>
<sequence length="260" mass="29791">MTAFQGLWKKEWKLSWLFHTLLISLGVLITAVVYLWLKAKGQEPFISIPLVIILTLHIFYLAGYLLFSLNKEGSNLHIWLHSPQSIHKMLGAKFLNGALFMVVSMIIFSALLLFLFFSSGELSFIFSDLVKGALIANGYIFYQAVVLGVFVLLLWSVYRLVNQYTGKWGLLLVLILAIGLMLVESWILDSGLMMTFNSWTEVKVDPSQLFPSIYDFFNNNYNVNELETVPFSYGENIVNILFSVFYYFVAAYILDRKVEV</sequence>
<evidence type="ECO:0000313" key="3">
    <source>
        <dbReference type="Proteomes" id="UP001236652"/>
    </source>
</evidence>
<name>A0ABY8UUX7_9BACI</name>
<evidence type="ECO:0000256" key="1">
    <source>
        <dbReference type="SAM" id="Phobius"/>
    </source>
</evidence>
<keyword evidence="1" id="KW-0472">Membrane</keyword>
<feature type="transmembrane region" description="Helical" evidence="1">
    <location>
        <begin position="237"/>
        <end position="254"/>
    </location>
</feature>
<accession>A0ABY8UUX7</accession>
<feature type="transmembrane region" description="Helical" evidence="1">
    <location>
        <begin position="139"/>
        <end position="161"/>
    </location>
</feature>
<dbReference type="EMBL" id="CP126446">
    <property type="protein sequence ID" value="WIF97297.1"/>
    <property type="molecule type" value="Genomic_DNA"/>
</dbReference>
<reference evidence="2 3" key="1">
    <citation type="submission" date="2023-05" db="EMBL/GenBank/DDBJ databases">
        <title>Comparative genomics reveals the evidence of polycyclic aromatic hydrocarbons degradation in moderately halophilic genus Pontibacillus.</title>
        <authorList>
            <person name="Yang H."/>
            <person name="Qian Z."/>
        </authorList>
    </citation>
    <scope>NUCLEOTIDE SEQUENCE [LARGE SCALE GENOMIC DNA]</scope>
    <source>
        <strain evidence="3">HN14</strain>
    </source>
</reference>
<feature type="transmembrane region" description="Helical" evidence="1">
    <location>
        <begin position="16"/>
        <end position="36"/>
    </location>
</feature>
<protein>
    <recommendedName>
        <fullName evidence="4">ABC transporter permease</fullName>
    </recommendedName>
</protein>
<keyword evidence="1" id="KW-0812">Transmembrane</keyword>
<keyword evidence="1" id="KW-1133">Transmembrane helix</keyword>
<gene>
    <name evidence="2" type="ORF">QNI29_16385</name>
</gene>
<dbReference type="RefSeq" id="WP_231418768.1">
    <property type="nucleotide sequence ID" value="NZ_CP126446.1"/>
</dbReference>
<evidence type="ECO:0008006" key="4">
    <source>
        <dbReference type="Google" id="ProtNLM"/>
    </source>
</evidence>
<feature type="transmembrane region" description="Helical" evidence="1">
    <location>
        <begin position="48"/>
        <end position="67"/>
    </location>
</feature>
<proteinExistence type="predicted"/>
<feature type="transmembrane region" description="Helical" evidence="1">
    <location>
        <begin position="168"/>
        <end position="188"/>
    </location>
</feature>
<keyword evidence="3" id="KW-1185">Reference proteome</keyword>
<evidence type="ECO:0000313" key="2">
    <source>
        <dbReference type="EMBL" id="WIF97297.1"/>
    </source>
</evidence>
<feature type="transmembrane region" description="Helical" evidence="1">
    <location>
        <begin position="94"/>
        <end position="119"/>
    </location>
</feature>
<dbReference type="Proteomes" id="UP001236652">
    <property type="component" value="Chromosome"/>
</dbReference>